<gene>
    <name evidence="3" type="ORF">B0I36DRAFT_32184</name>
</gene>
<comment type="caution">
    <text evidence="3">The sequence shown here is derived from an EMBL/GenBank/DDBJ whole genome shotgun (WGS) entry which is preliminary data.</text>
</comment>
<evidence type="ECO:0000256" key="1">
    <source>
        <dbReference type="SAM" id="MobiDB-lite"/>
    </source>
</evidence>
<dbReference type="GeneID" id="70183314"/>
<accession>A0A9P8XZM4</accession>
<dbReference type="RefSeq" id="XP_046007660.1">
    <property type="nucleotide sequence ID" value="XM_046153768.1"/>
</dbReference>
<evidence type="ECO:0000313" key="3">
    <source>
        <dbReference type="EMBL" id="KAH7021459.1"/>
    </source>
</evidence>
<keyword evidence="4" id="KW-1185">Reference proteome</keyword>
<sequence>MPPPYDNWPHYLNGICPATRESGFSEPDGQDQYHPGQILDIVWYNGGYFEGQNVTVSFTLQKYRERTDDSYLKWISMLNETTLYSQFEIPPDNHNFETPWLGRVEPCTNMTAVLFRWKIPEDIKYLEGDPNYVISVGNVSGINTSQGVGGTTVDVSISDPFLLTRVDGSQTENNSVDTTTATSDQAAGNMLQTRSLIIGLSIGFGLLALALGIWIWFWRRRKRNKKSISSKTPTSDVTEKGVSKPELSVSRAAPQSHQNNAIKIQEVDANTRTTETDDSSPLSRLHGLRSETDKNRRIERLATESSSSEHQRQPGMDTREDRELKGITPGELKSLGFYIEEQKTLGPLSSMLLHSKAKPV</sequence>
<keyword evidence="2" id="KW-1133">Transmembrane helix</keyword>
<evidence type="ECO:0000256" key="2">
    <source>
        <dbReference type="SAM" id="Phobius"/>
    </source>
</evidence>
<feature type="transmembrane region" description="Helical" evidence="2">
    <location>
        <begin position="196"/>
        <end position="217"/>
    </location>
</feature>
<protein>
    <submittedName>
        <fullName evidence="3">Uncharacterized protein</fullName>
    </submittedName>
</protein>
<proteinExistence type="predicted"/>
<evidence type="ECO:0000313" key="4">
    <source>
        <dbReference type="Proteomes" id="UP000756346"/>
    </source>
</evidence>
<feature type="region of interest" description="Disordered" evidence="1">
    <location>
        <begin position="227"/>
        <end position="328"/>
    </location>
</feature>
<organism evidence="3 4">
    <name type="scientific">Microdochium trichocladiopsis</name>
    <dbReference type="NCBI Taxonomy" id="1682393"/>
    <lineage>
        <taxon>Eukaryota</taxon>
        <taxon>Fungi</taxon>
        <taxon>Dikarya</taxon>
        <taxon>Ascomycota</taxon>
        <taxon>Pezizomycotina</taxon>
        <taxon>Sordariomycetes</taxon>
        <taxon>Xylariomycetidae</taxon>
        <taxon>Xylariales</taxon>
        <taxon>Microdochiaceae</taxon>
        <taxon>Microdochium</taxon>
    </lineage>
</organism>
<feature type="compositionally biased region" description="Polar residues" evidence="1">
    <location>
        <begin position="253"/>
        <end position="273"/>
    </location>
</feature>
<dbReference type="EMBL" id="JAGTJQ010000010">
    <property type="protein sequence ID" value="KAH7021459.1"/>
    <property type="molecule type" value="Genomic_DNA"/>
</dbReference>
<keyword evidence="2" id="KW-0812">Transmembrane</keyword>
<feature type="compositionally biased region" description="Basic and acidic residues" evidence="1">
    <location>
        <begin position="288"/>
        <end position="325"/>
    </location>
</feature>
<keyword evidence="2" id="KW-0472">Membrane</keyword>
<name>A0A9P8XZM4_9PEZI</name>
<reference evidence="3" key="1">
    <citation type="journal article" date="2021" name="Nat. Commun.">
        <title>Genetic determinants of endophytism in the Arabidopsis root mycobiome.</title>
        <authorList>
            <person name="Mesny F."/>
            <person name="Miyauchi S."/>
            <person name="Thiergart T."/>
            <person name="Pickel B."/>
            <person name="Atanasova L."/>
            <person name="Karlsson M."/>
            <person name="Huettel B."/>
            <person name="Barry K.W."/>
            <person name="Haridas S."/>
            <person name="Chen C."/>
            <person name="Bauer D."/>
            <person name="Andreopoulos W."/>
            <person name="Pangilinan J."/>
            <person name="LaButti K."/>
            <person name="Riley R."/>
            <person name="Lipzen A."/>
            <person name="Clum A."/>
            <person name="Drula E."/>
            <person name="Henrissat B."/>
            <person name="Kohler A."/>
            <person name="Grigoriev I.V."/>
            <person name="Martin F.M."/>
            <person name="Hacquard S."/>
        </authorList>
    </citation>
    <scope>NUCLEOTIDE SEQUENCE</scope>
    <source>
        <strain evidence="3">MPI-CAGE-CH-0230</strain>
    </source>
</reference>
<dbReference type="Proteomes" id="UP000756346">
    <property type="component" value="Unassembled WGS sequence"/>
</dbReference>
<dbReference type="AlphaFoldDB" id="A0A9P8XZM4"/>